<accession>A3ZMM9</accession>
<feature type="coiled-coil region" evidence="1">
    <location>
        <begin position="476"/>
        <end position="520"/>
    </location>
</feature>
<dbReference type="HOGENOM" id="CLU_516461_0_0_0"/>
<evidence type="ECO:0000313" key="3">
    <source>
        <dbReference type="EMBL" id="EAQ82202.1"/>
    </source>
</evidence>
<evidence type="ECO:0000256" key="1">
    <source>
        <dbReference type="SAM" id="Coils"/>
    </source>
</evidence>
<gene>
    <name evidence="3" type="ORF">DSM3645_00770</name>
</gene>
<comment type="caution">
    <text evidence="3">The sequence shown here is derived from an EMBL/GenBank/DDBJ whole genome shotgun (WGS) entry which is preliminary data.</text>
</comment>
<dbReference type="Proteomes" id="UP000004358">
    <property type="component" value="Unassembled WGS sequence"/>
</dbReference>
<feature type="compositionally biased region" description="Low complexity" evidence="2">
    <location>
        <begin position="360"/>
        <end position="372"/>
    </location>
</feature>
<evidence type="ECO:0000313" key="4">
    <source>
        <dbReference type="Proteomes" id="UP000004358"/>
    </source>
</evidence>
<dbReference type="EMBL" id="AANZ01000002">
    <property type="protein sequence ID" value="EAQ82202.1"/>
    <property type="molecule type" value="Genomic_DNA"/>
</dbReference>
<keyword evidence="1" id="KW-0175">Coiled coil</keyword>
<dbReference type="AlphaFoldDB" id="A3ZMM9"/>
<sequence length="527" mass="57134">MRYVSGDENPSDSPISKEVSAEPATPNAVDRRPIVQVPLDANEYLLAWLRENVGNSQITIEATGTNEDYAFHVPFTLRAAKAESPQNRIHLVELELNPGPDNLVETAKSDQAIIDSLRGEGYHFALNGLFPKRKATDSSIAAAEGATIQVPLEANSYPDEWLLHNKGNRAITLYAEGSGITKESVGVYSPGRYFAIRKMISESPAGGINLVTLEVLPGPGPGYSNQPAKFDATKLQEKIDELRGKKFRFLLQGLVPLGEPLPAVATMADSVQAYPRPTPYPRNVATPPQTTGGLGMASDPPLVDVPREPNRTQNIYFAPRTIPATASPNFSIPNPAGQSVRWAPETPSAGTRPTSGSYSTPATGAAPALTTNAMPAGPTWSVGARPYPAPYANGLPPTAHVPSPWQPVPTAPGQSPTYQPMPPISIQAFSATFNPLTEQKKLKAIAKLKQAKTDEEKATAREELKRVLTEIFSADMKQRDKQAKEIESRIKKLRDQYEARENAQDEIIDLQLQLLEKQAAGLEFPAR</sequence>
<name>A3ZMM9_9BACT</name>
<feature type="region of interest" description="Disordered" evidence="2">
    <location>
        <begin position="334"/>
        <end position="372"/>
    </location>
</feature>
<evidence type="ECO:0000256" key="2">
    <source>
        <dbReference type="SAM" id="MobiDB-lite"/>
    </source>
</evidence>
<proteinExistence type="predicted"/>
<dbReference type="STRING" id="314230.DSM3645_00770"/>
<feature type="compositionally biased region" description="Polar residues" evidence="2">
    <location>
        <begin position="348"/>
        <end position="359"/>
    </location>
</feature>
<feature type="region of interest" description="Disordered" evidence="2">
    <location>
        <begin position="1"/>
        <end position="27"/>
    </location>
</feature>
<organism evidence="3 4">
    <name type="scientific">Blastopirellula marina DSM 3645</name>
    <dbReference type="NCBI Taxonomy" id="314230"/>
    <lineage>
        <taxon>Bacteria</taxon>
        <taxon>Pseudomonadati</taxon>
        <taxon>Planctomycetota</taxon>
        <taxon>Planctomycetia</taxon>
        <taxon>Pirellulales</taxon>
        <taxon>Pirellulaceae</taxon>
        <taxon>Blastopirellula</taxon>
    </lineage>
</organism>
<protein>
    <submittedName>
        <fullName evidence="3">Uncharacterized protein</fullName>
    </submittedName>
</protein>
<reference evidence="3 4" key="1">
    <citation type="submission" date="2006-02" db="EMBL/GenBank/DDBJ databases">
        <authorList>
            <person name="Amann R."/>
            <person name="Ferriera S."/>
            <person name="Johnson J."/>
            <person name="Kravitz S."/>
            <person name="Halpern A."/>
            <person name="Remington K."/>
            <person name="Beeson K."/>
            <person name="Tran B."/>
            <person name="Rogers Y.-H."/>
            <person name="Friedman R."/>
            <person name="Venter J.C."/>
        </authorList>
    </citation>
    <scope>NUCLEOTIDE SEQUENCE [LARGE SCALE GENOMIC DNA]</scope>
    <source>
        <strain evidence="3 4">DSM 3645</strain>
    </source>
</reference>